<evidence type="ECO:0000313" key="11">
    <source>
        <dbReference type="Proteomes" id="UP000247612"/>
    </source>
</evidence>
<dbReference type="GO" id="GO:0005886">
    <property type="term" value="C:plasma membrane"/>
    <property type="evidence" value="ECO:0007669"/>
    <property type="project" value="UniProtKB-SubCell"/>
</dbReference>
<dbReference type="STRING" id="1034346.GCA_000313565_00541"/>
<feature type="transmembrane region" description="Helical" evidence="9">
    <location>
        <begin position="6"/>
        <end position="26"/>
    </location>
</feature>
<dbReference type="Pfam" id="PF12822">
    <property type="entry name" value="ECF_trnsprt"/>
    <property type="match status" value="1"/>
</dbReference>
<keyword evidence="4 8" id="KW-1003">Cell membrane</keyword>
<dbReference type="GO" id="GO:0032217">
    <property type="term" value="F:riboflavin transmembrane transporter activity"/>
    <property type="evidence" value="ECO:0007669"/>
    <property type="project" value="UniProtKB-UniRule"/>
</dbReference>
<evidence type="ECO:0000256" key="5">
    <source>
        <dbReference type="ARBA" id="ARBA00022692"/>
    </source>
</evidence>
<feature type="transmembrane region" description="Helical" evidence="9">
    <location>
        <begin position="164"/>
        <end position="188"/>
    </location>
</feature>
<evidence type="ECO:0000313" key="10">
    <source>
        <dbReference type="EMBL" id="PXX78130.1"/>
    </source>
</evidence>
<evidence type="ECO:0000256" key="1">
    <source>
        <dbReference type="ARBA" id="ARBA00004651"/>
    </source>
</evidence>
<dbReference type="PIRSF" id="PIRSF037778">
    <property type="entry name" value="UCP037778_transp_RibU"/>
    <property type="match status" value="1"/>
</dbReference>
<evidence type="ECO:0000256" key="2">
    <source>
        <dbReference type="ARBA" id="ARBA00005540"/>
    </source>
</evidence>
<dbReference type="InterPro" id="IPR025720">
    <property type="entry name" value="RibU"/>
</dbReference>
<keyword evidence="5 9" id="KW-0812">Transmembrane</keyword>
<evidence type="ECO:0000256" key="4">
    <source>
        <dbReference type="ARBA" id="ARBA00022475"/>
    </source>
</evidence>
<evidence type="ECO:0000256" key="9">
    <source>
        <dbReference type="SAM" id="Phobius"/>
    </source>
</evidence>
<dbReference type="PANTHER" id="PTHR38438">
    <property type="entry name" value="RIBOFLAVIN TRANSPORTER RIBU"/>
    <property type="match status" value="1"/>
</dbReference>
<evidence type="ECO:0000256" key="6">
    <source>
        <dbReference type="ARBA" id="ARBA00022989"/>
    </source>
</evidence>
<organism evidence="10 11">
    <name type="scientific">Dielma fastidiosa</name>
    <dbReference type="NCBI Taxonomy" id="1034346"/>
    <lineage>
        <taxon>Bacteria</taxon>
        <taxon>Bacillati</taxon>
        <taxon>Bacillota</taxon>
        <taxon>Erysipelotrichia</taxon>
        <taxon>Erysipelotrichales</taxon>
        <taxon>Erysipelotrichaceae</taxon>
        <taxon>Dielma</taxon>
    </lineage>
</organism>
<name>A0A318KKY3_9FIRM</name>
<dbReference type="PANTHER" id="PTHR38438:SF1">
    <property type="entry name" value="RIBOFLAVIN TRANSPORTER RIBU"/>
    <property type="match status" value="1"/>
</dbReference>
<protein>
    <recommendedName>
        <fullName evidence="8">Riboflavin transporter</fullName>
    </recommendedName>
</protein>
<feature type="transmembrane region" description="Helical" evidence="9">
    <location>
        <begin position="112"/>
        <end position="137"/>
    </location>
</feature>
<dbReference type="InterPro" id="IPR024529">
    <property type="entry name" value="ECF_trnsprt_substrate-spec"/>
</dbReference>
<comment type="subcellular location">
    <subcellularLocation>
        <location evidence="1">Cell membrane</location>
        <topology evidence="1">Multi-pass membrane protein</topology>
    </subcellularLocation>
</comment>
<keyword evidence="6 9" id="KW-1133">Transmembrane helix</keyword>
<keyword evidence="7 8" id="KW-0472">Membrane</keyword>
<feature type="transmembrane region" description="Helical" evidence="9">
    <location>
        <begin position="47"/>
        <end position="72"/>
    </location>
</feature>
<proteinExistence type="inferred from homology"/>
<comment type="caution">
    <text evidence="10">The sequence shown here is derived from an EMBL/GenBank/DDBJ whole genome shotgun (WGS) entry which is preliminary data.</text>
</comment>
<dbReference type="EMBL" id="QJKH01000008">
    <property type="protein sequence ID" value="PXX78130.1"/>
    <property type="molecule type" value="Genomic_DNA"/>
</dbReference>
<reference evidence="10 11" key="1">
    <citation type="submission" date="2018-05" db="EMBL/GenBank/DDBJ databases">
        <title>Genomic Encyclopedia of Type Strains, Phase IV (KMG-IV): sequencing the most valuable type-strain genomes for metagenomic binning, comparative biology and taxonomic classification.</title>
        <authorList>
            <person name="Goeker M."/>
        </authorList>
    </citation>
    <scope>NUCLEOTIDE SEQUENCE [LARGE SCALE GENOMIC DNA]</scope>
    <source>
        <strain evidence="10 11">JC118</strain>
    </source>
</reference>
<evidence type="ECO:0000256" key="8">
    <source>
        <dbReference type="PIRNR" id="PIRNR037778"/>
    </source>
</evidence>
<dbReference type="Proteomes" id="UP000247612">
    <property type="component" value="Unassembled WGS sequence"/>
</dbReference>
<evidence type="ECO:0000256" key="7">
    <source>
        <dbReference type="ARBA" id="ARBA00023136"/>
    </source>
</evidence>
<comment type="similarity">
    <text evidence="2 8">Belongs to the prokaryotic riboflavin transporter (P-RFT) (TC 2.A.87) family.</text>
</comment>
<sequence>MHKAFSMKHLTLIGMMGALGSVLMLFRFPLPFMPPFLSFDLAGVPELIGGFALGPFSAFLIILVKILIQLIISGSKSMLVGELQGLMLSCAMVLPAAIIYQKNKTRKGAIQGLIAGALLCIITAVITNLTMIIPFYINLYGMTMDSIVTSSHSINPLINDVSSLALIGILPFNIIKTAANCAVTLIVYKKISGLIHKYL</sequence>
<gene>
    <name evidence="10" type="ORF">DES51_10856</name>
</gene>
<dbReference type="AlphaFoldDB" id="A0A318KKY3"/>
<dbReference type="Gene3D" id="1.10.1760.20">
    <property type="match status" value="1"/>
</dbReference>
<dbReference type="OrthoDB" id="9809216at2"/>
<evidence type="ECO:0000256" key="3">
    <source>
        <dbReference type="ARBA" id="ARBA00022448"/>
    </source>
</evidence>
<comment type="function">
    <text evidence="8">Probably a riboflavin-binding protein that interacts with the energy-coupling factor (ECF) ABC-transporter complex.</text>
</comment>
<keyword evidence="3 8" id="KW-0813">Transport</keyword>
<keyword evidence="11" id="KW-1185">Reference proteome</keyword>
<dbReference type="RefSeq" id="WP_022936845.1">
    <property type="nucleotide sequence ID" value="NZ_CABKRQ010000001.1"/>
</dbReference>
<accession>A0A318KKY3</accession>